<keyword evidence="4 6" id="KW-0472">Membrane</keyword>
<evidence type="ECO:0000313" key="9">
    <source>
        <dbReference type="Proteomes" id="UP001590951"/>
    </source>
</evidence>
<feature type="transmembrane region" description="Helical" evidence="6">
    <location>
        <begin position="16"/>
        <end position="41"/>
    </location>
</feature>
<keyword evidence="9" id="KW-1185">Reference proteome</keyword>
<sequence>MLLYLRIFDIDRGMRLPIYLGIVFQALFYSAMIGAAIGSIAECNGPSQFNNQYCKNYGKPVVVLHAAVNVATDIYILLLPIPRVLKLQLGRRHRLGLLLVFATGVVTCAVSLTCLIIFCVHYNDPDILWVQGRNAQFTIVEINVAIVVACATCFPAFFAKTRIFSTRILSFLQSRIVTTSAHSAIGQNSTVVKKTSADSDGCYGDKAKLKDDSYFELRDTNDLGGFTVVGAAGRS</sequence>
<dbReference type="PANTHER" id="PTHR33048">
    <property type="entry name" value="PTH11-LIKE INTEGRAL MEMBRANE PROTEIN (AFU_ORTHOLOGUE AFUA_5G11245)"/>
    <property type="match status" value="1"/>
</dbReference>
<comment type="caution">
    <text evidence="8">The sequence shown here is derived from an EMBL/GenBank/DDBJ whole genome shotgun (WGS) entry which is preliminary data.</text>
</comment>
<keyword evidence="2 6" id="KW-0812">Transmembrane</keyword>
<comment type="similarity">
    <text evidence="5">Belongs to the SAT4 family.</text>
</comment>
<dbReference type="PANTHER" id="PTHR33048:SF47">
    <property type="entry name" value="INTEGRAL MEMBRANE PROTEIN-RELATED"/>
    <property type="match status" value="1"/>
</dbReference>
<feature type="domain" description="Rhodopsin" evidence="7">
    <location>
        <begin position="1"/>
        <end position="154"/>
    </location>
</feature>
<comment type="subcellular location">
    <subcellularLocation>
        <location evidence="1">Membrane</location>
        <topology evidence="1">Multi-pass membrane protein</topology>
    </subcellularLocation>
</comment>
<accession>A0ABR4ARN7</accession>
<evidence type="ECO:0000256" key="6">
    <source>
        <dbReference type="SAM" id="Phobius"/>
    </source>
</evidence>
<feature type="transmembrane region" description="Helical" evidence="6">
    <location>
        <begin position="97"/>
        <end position="123"/>
    </location>
</feature>
<evidence type="ECO:0000256" key="1">
    <source>
        <dbReference type="ARBA" id="ARBA00004141"/>
    </source>
</evidence>
<organism evidence="8 9">
    <name type="scientific">Lepraria finkii</name>
    <dbReference type="NCBI Taxonomy" id="1340010"/>
    <lineage>
        <taxon>Eukaryota</taxon>
        <taxon>Fungi</taxon>
        <taxon>Dikarya</taxon>
        <taxon>Ascomycota</taxon>
        <taxon>Pezizomycotina</taxon>
        <taxon>Lecanoromycetes</taxon>
        <taxon>OSLEUM clade</taxon>
        <taxon>Lecanoromycetidae</taxon>
        <taxon>Lecanorales</taxon>
        <taxon>Lecanorineae</taxon>
        <taxon>Stereocaulaceae</taxon>
        <taxon>Lepraria</taxon>
    </lineage>
</organism>
<protein>
    <recommendedName>
        <fullName evidence="7">Rhodopsin domain-containing protein</fullName>
    </recommendedName>
</protein>
<keyword evidence="3 6" id="KW-1133">Transmembrane helix</keyword>
<evidence type="ECO:0000256" key="4">
    <source>
        <dbReference type="ARBA" id="ARBA00023136"/>
    </source>
</evidence>
<feature type="transmembrane region" description="Helical" evidence="6">
    <location>
        <begin position="135"/>
        <end position="158"/>
    </location>
</feature>
<dbReference type="InterPro" id="IPR049326">
    <property type="entry name" value="Rhodopsin_dom_fungi"/>
</dbReference>
<evidence type="ECO:0000256" key="3">
    <source>
        <dbReference type="ARBA" id="ARBA00022989"/>
    </source>
</evidence>
<evidence type="ECO:0000259" key="7">
    <source>
        <dbReference type="Pfam" id="PF20684"/>
    </source>
</evidence>
<proteinExistence type="inferred from homology"/>
<feature type="transmembrane region" description="Helical" evidence="6">
    <location>
        <begin position="61"/>
        <end position="85"/>
    </location>
</feature>
<dbReference type="EMBL" id="JBHFEH010000098">
    <property type="protein sequence ID" value="KAL2047511.1"/>
    <property type="molecule type" value="Genomic_DNA"/>
</dbReference>
<evidence type="ECO:0000256" key="5">
    <source>
        <dbReference type="ARBA" id="ARBA00038359"/>
    </source>
</evidence>
<dbReference type="InterPro" id="IPR052337">
    <property type="entry name" value="SAT4-like"/>
</dbReference>
<evidence type="ECO:0000313" key="8">
    <source>
        <dbReference type="EMBL" id="KAL2047511.1"/>
    </source>
</evidence>
<gene>
    <name evidence="8" type="ORF">ABVK25_011440</name>
</gene>
<dbReference type="Proteomes" id="UP001590951">
    <property type="component" value="Unassembled WGS sequence"/>
</dbReference>
<reference evidence="8 9" key="1">
    <citation type="submission" date="2024-09" db="EMBL/GenBank/DDBJ databases">
        <title>Rethinking Asexuality: The Enigmatic Case of Functional Sexual Genes in Lepraria (Stereocaulaceae).</title>
        <authorList>
            <person name="Doellman M."/>
            <person name="Sun Y."/>
            <person name="Barcenas-Pena A."/>
            <person name="Lumbsch H.T."/>
            <person name="Grewe F."/>
        </authorList>
    </citation>
    <scope>NUCLEOTIDE SEQUENCE [LARGE SCALE GENOMIC DNA]</scope>
    <source>
        <strain evidence="8 9">Grewe 0041</strain>
    </source>
</reference>
<name>A0ABR4ARN7_9LECA</name>
<evidence type="ECO:0000256" key="2">
    <source>
        <dbReference type="ARBA" id="ARBA00022692"/>
    </source>
</evidence>
<dbReference type="Pfam" id="PF20684">
    <property type="entry name" value="Fung_rhodopsin"/>
    <property type="match status" value="1"/>
</dbReference>